<proteinExistence type="predicted"/>
<evidence type="ECO:0000259" key="10">
    <source>
        <dbReference type="PROSITE" id="PS50109"/>
    </source>
</evidence>
<feature type="region of interest" description="Disordered" evidence="8">
    <location>
        <begin position="685"/>
        <end position="797"/>
    </location>
</feature>
<comment type="catalytic activity">
    <reaction evidence="1">
        <text>ATP + protein L-histidine = ADP + protein N-phospho-L-histidine.</text>
        <dbReference type="EC" id="2.7.13.3"/>
    </reaction>
</comment>
<evidence type="ECO:0000256" key="3">
    <source>
        <dbReference type="ARBA" id="ARBA00022553"/>
    </source>
</evidence>
<dbReference type="SMART" id="SM00387">
    <property type="entry name" value="HATPase_c"/>
    <property type="match status" value="1"/>
</dbReference>
<organism evidence="11 12">
    <name type="scientific">Actinocorallia herbida</name>
    <dbReference type="NCBI Taxonomy" id="58109"/>
    <lineage>
        <taxon>Bacteria</taxon>
        <taxon>Bacillati</taxon>
        <taxon>Actinomycetota</taxon>
        <taxon>Actinomycetes</taxon>
        <taxon>Streptosporangiales</taxon>
        <taxon>Thermomonosporaceae</taxon>
        <taxon>Actinocorallia</taxon>
    </lineage>
</organism>
<dbReference type="EC" id="2.7.13.3" evidence="2"/>
<evidence type="ECO:0000256" key="4">
    <source>
        <dbReference type="ARBA" id="ARBA00022679"/>
    </source>
</evidence>
<comment type="caution">
    <text evidence="11">The sequence shown here is derived from an EMBL/GenBank/DDBJ whole genome shotgun (WGS) entry which is preliminary data.</text>
</comment>
<dbReference type="PANTHER" id="PTHR45436:SF5">
    <property type="entry name" value="SENSOR HISTIDINE KINASE TRCS"/>
    <property type="match status" value="1"/>
</dbReference>
<dbReference type="PANTHER" id="PTHR45436">
    <property type="entry name" value="SENSOR HISTIDINE KINASE YKOH"/>
    <property type="match status" value="1"/>
</dbReference>
<dbReference type="OrthoDB" id="3502710at2"/>
<dbReference type="GO" id="GO:0004673">
    <property type="term" value="F:protein histidine kinase activity"/>
    <property type="evidence" value="ECO:0007669"/>
    <property type="project" value="UniProtKB-EC"/>
</dbReference>
<accession>A0A3N1CZ10</accession>
<dbReference type="Pfam" id="PF08376">
    <property type="entry name" value="NIT"/>
    <property type="match status" value="1"/>
</dbReference>
<evidence type="ECO:0000313" key="12">
    <source>
        <dbReference type="Proteomes" id="UP000272400"/>
    </source>
</evidence>
<evidence type="ECO:0000313" key="11">
    <source>
        <dbReference type="EMBL" id="ROO86502.1"/>
    </source>
</evidence>
<dbReference type="EMBL" id="RJKE01000001">
    <property type="protein sequence ID" value="ROO86502.1"/>
    <property type="molecule type" value="Genomic_DNA"/>
</dbReference>
<feature type="compositionally biased region" description="Basic and acidic residues" evidence="8">
    <location>
        <begin position="767"/>
        <end position="783"/>
    </location>
</feature>
<dbReference type="InterPro" id="IPR003594">
    <property type="entry name" value="HATPase_dom"/>
</dbReference>
<dbReference type="SUPFAM" id="SSF55874">
    <property type="entry name" value="ATPase domain of HSP90 chaperone/DNA topoisomerase II/histidine kinase"/>
    <property type="match status" value="1"/>
</dbReference>
<dbReference type="Proteomes" id="UP000272400">
    <property type="component" value="Unassembled WGS sequence"/>
</dbReference>
<evidence type="ECO:0000256" key="1">
    <source>
        <dbReference type="ARBA" id="ARBA00000085"/>
    </source>
</evidence>
<dbReference type="InterPro" id="IPR050428">
    <property type="entry name" value="TCS_sensor_his_kinase"/>
</dbReference>
<dbReference type="AlphaFoldDB" id="A0A3N1CZ10"/>
<reference evidence="11 12" key="1">
    <citation type="submission" date="2018-11" db="EMBL/GenBank/DDBJ databases">
        <title>Sequencing the genomes of 1000 actinobacteria strains.</title>
        <authorList>
            <person name="Klenk H.-P."/>
        </authorList>
    </citation>
    <scope>NUCLEOTIDE SEQUENCE [LARGE SCALE GENOMIC DNA]</scope>
    <source>
        <strain evidence="11 12">DSM 44254</strain>
    </source>
</reference>
<evidence type="ECO:0000256" key="7">
    <source>
        <dbReference type="ARBA" id="ARBA00022989"/>
    </source>
</evidence>
<dbReference type="GO" id="GO:0005886">
    <property type="term" value="C:plasma membrane"/>
    <property type="evidence" value="ECO:0007669"/>
    <property type="project" value="TreeGrafter"/>
</dbReference>
<keyword evidence="6 11" id="KW-0418">Kinase</keyword>
<keyword evidence="4" id="KW-0808">Transferase</keyword>
<keyword evidence="3" id="KW-0597">Phosphoprotein</keyword>
<keyword evidence="5 9" id="KW-0812">Transmembrane</keyword>
<keyword evidence="12" id="KW-1185">Reference proteome</keyword>
<name>A0A3N1CZ10_9ACTN</name>
<dbReference type="GO" id="GO:0000160">
    <property type="term" value="P:phosphorelay signal transduction system"/>
    <property type="evidence" value="ECO:0007669"/>
    <property type="project" value="TreeGrafter"/>
</dbReference>
<feature type="region of interest" description="Disordered" evidence="8">
    <location>
        <begin position="1"/>
        <end position="35"/>
    </location>
</feature>
<dbReference type="PROSITE" id="PS50109">
    <property type="entry name" value="HIS_KIN"/>
    <property type="match status" value="1"/>
</dbReference>
<dbReference type="InterPro" id="IPR036890">
    <property type="entry name" value="HATPase_C_sf"/>
</dbReference>
<keyword evidence="7 9" id="KW-1133">Transmembrane helix</keyword>
<evidence type="ECO:0000256" key="2">
    <source>
        <dbReference type="ARBA" id="ARBA00012438"/>
    </source>
</evidence>
<dbReference type="InterPro" id="IPR005467">
    <property type="entry name" value="His_kinase_dom"/>
</dbReference>
<dbReference type="Gene3D" id="3.30.565.10">
    <property type="entry name" value="Histidine kinase-like ATPase, C-terminal domain"/>
    <property type="match status" value="1"/>
</dbReference>
<feature type="domain" description="Histidine kinase" evidence="10">
    <location>
        <begin position="550"/>
        <end position="656"/>
    </location>
</feature>
<evidence type="ECO:0000256" key="9">
    <source>
        <dbReference type="SAM" id="Phobius"/>
    </source>
</evidence>
<sequence>MSARRRAATAPASDGEAPAPVPNATEARRRGRRGPRTVRARIATVLAVPTLLFVGVAGFGVLGQPAVLRDAAATARNIALVLSAQDLDHALQRERGLSVGLIGGERGYRADLARARTGSDAARSALEDLLTETGSAEAARIRAALTPSAEFAAQRGAVDAVRTTKAEVFAFYTSAIATLDEAAFAGGAGQDHPRLRTGLAALRALSAGKEATGQERGALNGVFATGRFGEGEYAQVAEIRARRIAGFAEFTRLAEPAWAQRFASAQHAQQGAAMLAFEQRALADPTARLRIRPENWWNSATGFIDALYEVQRQVAGDVRAWAAEVEADARIALLRYGGGVLAVLLMAVALGLTTFRSIIRPLRLLTTEAHGAAEQRLPAAVAGIQAADDPDAVVLAHSRALRGRRAAEPTELAEFTEITAALDHLQETAVRLAVEQAVMRRNTAESLADLGRRNQNLVRRQLGFISTLEKEEADPNQLANLFELDHLATRMRRNAESLLVLVGEHSPRRWTGAVPVGDVLRSAFAEVEDYRRVLLRRVDDGLVRGTIAAELSHLLAELVENALSFSPPDQEVEVSARVTGAEYQIAIVDQGIGMSPEALAEANARLAGRRSFLMRPTRDLGHYVVGRLADRLGVRVWLHESPLNGVTARIVLPGALLGGPEPQAGPVPEPVAVGAGSAADLAVASRPAVPTGQTAPAGRTAGGLAKRPPRSPGGHRRRAAPEQPSGQAPAAADRTPGEVQSMLNGLRSGFRRAEPDRATEPGAGRRIPAEHDEAGQGSAERHRNAPGHPGSERRAGR</sequence>
<dbReference type="InterPro" id="IPR013587">
    <property type="entry name" value="Nitrate/nitrite_sensing"/>
</dbReference>
<dbReference type="Pfam" id="PF02518">
    <property type="entry name" value="HATPase_c"/>
    <property type="match status" value="1"/>
</dbReference>
<evidence type="ECO:0000256" key="5">
    <source>
        <dbReference type="ARBA" id="ARBA00022692"/>
    </source>
</evidence>
<feature type="transmembrane region" description="Helical" evidence="9">
    <location>
        <begin position="38"/>
        <end position="62"/>
    </location>
</feature>
<gene>
    <name evidence="11" type="ORF">EDD29_4074</name>
</gene>
<feature type="compositionally biased region" description="Basic residues" evidence="8">
    <location>
        <begin position="707"/>
        <end position="718"/>
    </location>
</feature>
<protein>
    <recommendedName>
        <fullName evidence="2">histidine kinase</fullName>
        <ecNumber evidence="2">2.7.13.3</ecNumber>
    </recommendedName>
</protein>
<dbReference type="RefSeq" id="WP_123665898.1">
    <property type="nucleotide sequence ID" value="NZ_RJKE01000001.1"/>
</dbReference>
<evidence type="ECO:0000256" key="8">
    <source>
        <dbReference type="SAM" id="MobiDB-lite"/>
    </source>
</evidence>
<evidence type="ECO:0000256" key="6">
    <source>
        <dbReference type="ARBA" id="ARBA00022777"/>
    </source>
</evidence>
<keyword evidence="9" id="KW-0472">Membrane</keyword>